<evidence type="ECO:0000259" key="1">
    <source>
        <dbReference type="Pfam" id="PF02470"/>
    </source>
</evidence>
<accession>A0ABM8HWX7</accession>
<dbReference type="RefSeq" id="WP_221249020.1">
    <property type="nucleotide sequence ID" value="NZ_AP024355.1"/>
</dbReference>
<reference evidence="2 3" key="2">
    <citation type="journal article" date="2021" name="Int. J. Syst. Evol. Microbiol.">
        <title>Isolation and Polyphasic Characterization of Desulfuromonas versatilis sp. Nov., an Electrogenic Bacteria Capable of Versatile Metabolism Isolated from a Graphene Oxide-Reducing Enrichment Culture.</title>
        <authorList>
            <person name="Xie L."/>
            <person name="Yoshida N."/>
            <person name="Ishii S."/>
            <person name="Meng L."/>
        </authorList>
    </citation>
    <scope>NUCLEOTIDE SEQUENCE [LARGE SCALE GENOMIC DNA]</scope>
    <source>
        <strain evidence="2 3">NIT-T3</strain>
    </source>
</reference>
<keyword evidence="3" id="KW-1185">Reference proteome</keyword>
<evidence type="ECO:0000313" key="3">
    <source>
        <dbReference type="Proteomes" id="UP001319827"/>
    </source>
</evidence>
<dbReference type="Pfam" id="PF02470">
    <property type="entry name" value="MlaD"/>
    <property type="match status" value="1"/>
</dbReference>
<dbReference type="InterPro" id="IPR003399">
    <property type="entry name" value="Mce/MlaD"/>
</dbReference>
<proteinExistence type="predicted"/>
<evidence type="ECO:0000313" key="2">
    <source>
        <dbReference type="EMBL" id="BCR05604.1"/>
    </source>
</evidence>
<gene>
    <name evidence="2" type="ORF">DESUT3_26730</name>
</gene>
<protein>
    <submittedName>
        <fullName evidence="2">ABC transporter substrate-binding protein</fullName>
    </submittedName>
</protein>
<dbReference type="Proteomes" id="UP001319827">
    <property type="component" value="Chromosome"/>
</dbReference>
<feature type="domain" description="Mce/MlaD" evidence="1">
    <location>
        <begin position="42"/>
        <end position="123"/>
    </location>
</feature>
<dbReference type="InterPro" id="IPR052336">
    <property type="entry name" value="MlaD_Phospholipid_Transporter"/>
</dbReference>
<organism evidence="2 3">
    <name type="scientific">Desulfuromonas versatilis</name>
    <dbReference type="NCBI Taxonomy" id="2802975"/>
    <lineage>
        <taxon>Bacteria</taxon>
        <taxon>Pseudomonadati</taxon>
        <taxon>Thermodesulfobacteriota</taxon>
        <taxon>Desulfuromonadia</taxon>
        <taxon>Desulfuromonadales</taxon>
        <taxon>Desulfuromonadaceae</taxon>
        <taxon>Desulfuromonas</taxon>
    </lineage>
</organism>
<name>A0ABM8HWX7_9BACT</name>
<dbReference type="PANTHER" id="PTHR33371:SF4">
    <property type="entry name" value="INTERMEMBRANE PHOSPHOLIPID TRANSPORT SYSTEM BINDING PROTEIN MLAD"/>
    <property type="match status" value="1"/>
</dbReference>
<sequence>MKRSMKISWAEVRMGVFLIAALALLGLATFVVGEKTRIFTPTTTVEVVLPDVQGLRVGAPVWLSGVVIGSVAEIAFSDPLKSDQVSVVLRLEESAAGRLGQDARVSIQTRGLLGEKYVEIVPGDRLGIPAEPLHGVAPLGLDQVIDRAYVAFDRIGQLAEQIENREGSLGKLLTDPTLYDTLVGFAEQFKGLNETMTTGQGTLAKALNDPGLYDRLVAFAARGEAAARRFETFVAGLENPEGTLGRLVNDPALYNEGLAALRRAQSSLAEFEALAAAVRNGEGTAGRLVTEDELHDKLNRTLDDLDILLRDLRENPGRYVRFSLF</sequence>
<reference evidence="2 3" key="1">
    <citation type="journal article" date="2016" name="C (Basel)">
        <title>Selective Growth of and Electricity Production by Marine Exoelectrogenic Bacteria in Self-Aggregated Hydrogel of Microbially Reduced Graphene Oxide.</title>
        <authorList>
            <person name="Yoshida N."/>
            <person name="Goto Y."/>
            <person name="Miyata Y."/>
        </authorList>
    </citation>
    <scope>NUCLEOTIDE SEQUENCE [LARGE SCALE GENOMIC DNA]</scope>
    <source>
        <strain evidence="2 3">NIT-T3</strain>
    </source>
</reference>
<dbReference type="PANTHER" id="PTHR33371">
    <property type="entry name" value="INTERMEMBRANE PHOSPHOLIPID TRANSPORT SYSTEM BINDING PROTEIN MLAD-RELATED"/>
    <property type="match status" value="1"/>
</dbReference>
<dbReference type="EMBL" id="AP024355">
    <property type="protein sequence ID" value="BCR05604.1"/>
    <property type="molecule type" value="Genomic_DNA"/>
</dbReference>